<accession>A0AAD5WV81</accession>
<evidence type="ECO:0000313" key="2">
    <source>
        <dbReference type="EMBL" id="KAJ2906808.1"/>
    </source>
</evidence>
<dbReference type="EMBL" id="JAKWBI020000009">
    <property type="protein sequence ID" value="KAJ2906808.1"/>
    <property type="molecule type" value="Genomic_DNA"/>
</dbReference>
<evidence type="ECO:0000313" key="3">
    <source>
        <dbReference type="Proteomes" id="UP001201980"/>
    </source>
</evidence>
<name>A0AAD5WV81_9PEZI</name>
<gene>
    <name evidence="2" type="ORF">MKZ38_010799</name>
</gene>
<sequence>MPPTFGALLASRRVVDAGAGKAGEWEAKDDVSRAIVEALDLDATDPRDEVFTMAQFGREKRDPESGQWGQGRVS</sequence>
<comment type="caution">
    <text evidence="2">The sequence shown here is derived from an EMBL/GenBank/DDBJ whole genome shotgun (WGS) entry which is preliminary data.</text>
</comment>
<feature type="region of interest" description="Disordered" evidence="1">
    <location>
        <begin position="55"/>
        <end position="74"/>
    </location>
</feature>
<organism evidence="2 3">
    <name type="scientific">Zalerion maritima</name>
    <dbReference type="NCBI Taxonomy" id="339359"/>
    <lineage>
        <taxon>Eukaryota</taxon>
        <taxon>Fungi</taxon>
        <taxon>Dikarya</taxon>
        <taxon>Ascomycota</taxon>
        <taxon>Pezizomycotina</taxon>
        <taxon>Sordariomycetes</taxon>
        <taxon>Lulworthiomycetidae</taxon>
        <taxon>Lulworthiales</taxon>
        <taxon>Lulworthiaceae</taxon>
        <taxon>Zalerion</taxon>
    </lineage>
</organism>
<keyword evidence="3" id="KW-1185">Reference proteome</keyword>
<proteinExistence type="predicted"/>
<dbReference type="Proteomes" id="UP001201980">
    <property type="component" value="Unassembled WGS sequence"/>
</dbReference>
<reference evidence="2" key="1">
    <citation type="submission" date="2022-07" db="EMBL/GenBank/DDBJ databases">
        <title>Draft genome sequence of Zalerion maritima ATCC 34329, a (micro)plastics degrading marine fungus.</title>
        <authorList>
            <person name="Paco A."/>
            <person name="Goncalves M.F.M."/>
            <person name="Rocha-Santos T.A.P."/>
            <person name="Alves A."/>
        </authorList>
    </citation>
    <scope>NUCLEOTIDE SEQUENCE</scope>
    <source>
        <strain evidence="2">ATCC 34329</strain>
    </source>
</reference>
<evidence type="ECO:0000256" key="1">
    <source>
        <dbReference type="SAM" id="MobiDB-lite"/>
    </source>
</evidence>
<dbReference type="AlphaFoldDB" id="A0AAD5WV81"/>
<protein>
    <submittedName>
        <fullName evidence="2">HET-domain-containing protein</fullName>
    </submittedName>
</protein>